<keyword evidence="1 3" id="KW-0560">Oxidoreductase</keyword>
<name>A0ABM8TDZ4_9BURK</name>
<dbReference type="InterPro" id="IPR012349">
    <property type="entry name" value="Split_barrel_FMN-bd"/>
</dbReference>
<dbReference type="SMART" id="SM00903">
    <property type="entry name" value="Flavin_Reduct"/>
    <property type="match status" value="1"/>
</dbReference>
<dbReference type="InterPro" id="IPR050268">
    <property type="entry name" value="NADH-dep_flavin_reductase"/>
</dbReference>
<dbReference type="RefSeq" id="WP_244873753.1">
    <property type="nucleotide sequence ID" value="NZ_CAJPVI010000008.1"/>
</dbReference>
<gene>
    <name evidence="3" type="primary">hsaB</name>
    <name evidence="3" type="ORF">LMG26411_01694</name>
</gene>
<feature type="domain" description="Flavin reductase like" evidence="2">
    <location>
        <begin position="15"/>
        <end position="156"/>
    </location>
</feature>
<dbReference type="SUPFAM" id="SSF50475">
    <property type="entry name" value="FMN-binding split barrel"/>
    <property type="match status" value="1"/>
</dbReference>
<dbReference type="Pfam" id="PF01613">
    <property type="entry name" value="Flavin_Reduct"/>
    <property type="match status" value="1"/>
</dbReference>
<organism evidence="3 4">
    <name type="scientific">Cupriavidus numazuensis</name>
    <dbReference type="NCBI Taxonomy" id="221992"/>
    <lineage>
        <taxon>Bacteria</taxon>
        <taxon>Pseudomonadati</taxon>
        <taxon>Pseudomonadota</taxon>
        <taxon>Betaproteobacteria</taxon>
        <taxon>Burkholderiales</taxon>
        <taxon>Burkholderiaceae</taxon>
        <taxon>Cupriavidus</taxon>
    </lineage>
</organism>
<dbReference type="InterPro" id="IPR002563">
    <property type="entry name" value="Flavin_Rdtase-like_dom"/>
</dbReference>
<evidence type="ECO:0000256" key="1">
    <source>
        <dbReference type="ARBA" id="ARBA00023002"/>
    </source>
</evidence>
<reference evidence="3 4" key="1">
    <citation type="submission" date="2021-03" db="EMBL/GenBank/DDBJ databases">
        <authorList>
            <person name="Peeters C."/>
        </authorList>
    </citation>
    <scope>NUCLEOTIDE SEQUENCE [LARGE SCALE GENOMIC DNA]</scope>
    <source>
        <strain evidence="3 4">LMG 26411</strain>
    </source>
</reference>
<dbReference type="Gene3D" id="2.30.110.10">
    <property type="entry name" value="Electron Transport, Fmn-binding Protein, Chain A"/>
    <property type="match status" value="1"/>
</dbReference>
<comment type="caution">
    <text evidence="3">The sequence shown here is derived from an EMBL/GenBank/DDBJ whole genome shotgun (WGS) entry which is preliminary data.</text>
</comment>
<dbReference type="PANTHER" id="PTHR30466">
    <property type="entry name" value="FLAVIN REDUCTASE"/>
    <property type="match status" value="1"/>
</dbReference>
<dbReference type="EMBL" id="CAJPVI010000008">
    <property type="protein sequence ID" value="CAG2139350.1"/>
    <property type="molecule type" value="Genomic_DNA"/>
</dbReference>
<evidence type="ECO:0000313" key="4">
    <source>
        <dbReference type="Proteomes" id="UP000672657"/>
    </source>
</evidence>
<dbReference type="GO" id="GO:0036382">
    <property type="term" value="F:flavin reductase (NADH) activity"/>
    <property type="evidence" value="ECO:0007669"/>
    <property type="project" value="UniProtKB-EC"/>
</dbReference>
<keyword evidence="4" id="KW-1185">Reference proteome</keyword>
<protein>
    <submittedName>
        <fullName evidence="3">Flavin-dependent monooxygenase, reductase subunit HsaB</fullName>
        <ecNumber evidence="3">1.5.1.36</ecNumber>
    </submittedName>
</protein>
<proteinExistence type="predicted"/>
<keyword evidence="3" id="KW-0503">Monooxygenase</keyword>
<dbReference type="PANTHER" id="PTHR30466:SF1">
    <property type="entry name" value="FMN REDUCTASE (NADH) RUTF"/>
    <property type="match status" value="1"/>
</dbReference>
<sequence length="165" mass="17377">MSTAINDPASFRRVMGKFATGVTVVTWLRDGAPAGMTANAFMSVSLEPQLVLVSARNASRFCASVGTGHTFGINFLGEHQEDLSAHFGGKASEGLGAMAMHGSGTPYLPESLAHLIVRVAAIHPAGDHRLYVAEVMALEENAEASPLLFYGGRYGRLAGQQACRA</sequence>
<dbReference type="EC" id="1.5.1.36" evidence="3"/>
<evidence type="ECO:0000259" key="2">
    <source>
        <dbReference type="SMART" id="SM00903"/>
    </source>
</evidence>
<evidence type="ECO:0000313" key="3">
    <source>
        <dbReference type="EMBL" id="CAG2139350.1"/>
    </source>
</evidence>
<dbReference type="Proteomes" id="UP000672657">
    <property type="component" value="Unassembled WGS sequence"/>
</dbReference>
<accession>A0ABM8TDZ4</accession>
<dbReference type="GO" id="GO:0004497">
    <property type="term" value="F:monooxygenase activity"/>
    <property type="evidence" value="ECO:0007669"/>
    <property type="project" value="UniProtKB-KW"/>
</dbReference>